<accession>A0A2X0J4P4</accession>
<proteinExistence type="predicted"/>
<evidence type="ECO:0000313" key="1">
    <source>
        <dbReference type="EMBL" id="RAG85196.1"/>
    </source>
</evidence>
<evidence type="ECO:0000313" key="2">
    <source>
        <dbReference type="Proteomes" id="UP000248889"/>
    </source>
</evidence>
<sequence>MVGLPFRSIPVRVPARSSAVMPSPKTAALTAFARPITWWQTVSERFAASIPSTRRGIRSRAAQRCCTVP</sequence>
<dbReference type="AlphaFoldDB" id="A0A2X0J4P4"/>
<protein>
    <submittedName>
        <fullName evidence="1">Uncharacterized protein</fullName>
    </submittedName>
</protein>
<name>A0A2X0J4P4_9ACTN</name>
<comment type="caution">
    <text evidence="1">The sequence shown here is derived from an EMBL/GenBank/DDBJ whole genome shotgun (WGS) entry which is preliminary data.</text>
</comment>
<dbReference type="Proteomes" id="UP000248889">
    <property type="component" value="Unassembled WGS sequence"/>
</dbReference>
<gene>
    <name evidence="1" type="ORF">DN069_12925</name>
</gene>
<dbReference type="EMBL" id="QKYN01000047">
    <property type="protein sequence ID" value="RAG85196.1"/>
    <property type="molecule type" value="Genomic_DNA"/>
</dbReference>
<organism evidence="1 2">
    <name type="scientific">Streptacidiphilus pinicola</name>
    <dbReference type="NCBI Taxonomy" id="2219663"/>
    <lineage>
        <taxon>Bacteria</taxon>
        <taxon>Bacillati</taxon>
        <taxon>Actinomycetota</taxon>
        <taxon>Actinomycetes</taxon>
        <taxon>Kitasatosporales</taxon>
        <taxon>Streptomycetaceae</taxon>
        <taxon>Streptacidiphilus</taxon>
    </lineage>
</organism>
<keyword evidence="2" id="KW-1185">Reference proteome</keyword>
<reference evidence="1 2" key="1">
    <citation type="submission" date="2018-06" db="EMBL/GenBank/DDBJ databases">
        <title>Streptacidiphilus pinicola sp. nov., isolated from pine grove soil.</title>
        <authorList>
            <person name="Roh S.G."/>
            <person name="Park S."/>
            <person name="Kim M.-K."/>
            <person name="Yun B.-R."/>
            <person name="Park J."/>
            <person name="Kim M.J."/>
            <person name="Kim Y.S."/>
            <person name="Kim S.B."/>
        </authorList>
    </citation>
    <scope>NUCLEOTIDE SEQUENCE [LARGE SCALE GENOMIC DNA]</scope>
    <source>
        <strain evidence="1 2">MMS16-CNU450</strain>
    </source>
</reference>